<evidence type="ECO:0000256" key="5">
    <source>
        <dbReference type="SAM" id="Phobius"/>
    </source>
</evidence>
<feature type="domain" description="Major facilitator superfamily (MFS) profile" evidence="6">
    <location>
        <begin position="52"/>
        <end position="439"/>
    </location>
</feature>
<feature type="transmembrane region" description="Helical" evidence="5">
    <location>
        <begin position="91"/>
        <end position="110"/>
    </location>
</feature>
<feature type="transmembrane region" description="Helical" evidence="5">
    <location>
        <begin position="208"/>
        <end position="227"/>
    </location>
</feature>
<organism evidence="7 8">
    <name type="scientific">Jatrophihabitans telluris</name>
    <dbReference type="NCBI Taxonomy" id="2038343"/>
    <lineage>
        <taxon>Bacteria</taxon>
        <taxon>Bacillati</taxon>
        <taxon>Actinomycetota</taxon>
        <taxon>Actinomycetes</taxon>
        <taxon>Jatrophihabitantales</taxon>
        <taxon>Jatrophihabitantaceae</taxon>
        <taxon>Jatrophihabitans</taxon>
    </lineage>
</organism>
<feature type="transmembrane region" description="Helical" evidence="5">
    <location>
        <begin position="255"/>
        <end position="278"/>
    </location>
</feature>
<name>A0ABY4R235_9ACTN</name>
<evidence type="ECO:0000259" key="6">
    <source>
        <dbReference type="PROSITE" id="PS50850"/>
    </source>
</evidence>
<dbReference type="PROSITE" id="PS50850">
    <property type="entry name" value="MFS"/>
    <property type="match status" value="1"/>
</dbReference>
<feature type="transmembrane region" description="Helical" evidence="5">
    <location>
        <begin position="319"/>
        <end position="337"/>
    </location>
</feature>
<evidence type="ECO:0000256" key="2">
    <source>
        <dbReference type="ARBA" id="ARBA00022692"/>
    </source>
</evidence>
<dbReference type="SUPFAM" id="SSF103473">
    <property type="entry name" value="MFS general substrate transporter"/>
    <property type="match status" value="1"/>
</dbReference>
<dbReference type="Gene3D" id="1.20.1250.20">
    <property type="entry name" value="MFS general substrate transporter like domains"/>
    <property type="match status" value="1"/>
</dbReference>
<dbReference type="Proteomes" id="UP001056336">
    <property type="component" value="Chromosome"/>
</dbReference>
<reference evidence="7" key="2">
    <citation type="submission" date="2022-05" db="EMBL/GenBank/DDBJ databases">
        <authorList>
            <person name="Kim J.-S."/>
            <person name="Lee K."/>
            <person name="Suh M."/>
            <person name="Eom M."/>
            <person name="Kim J.-S."/>
            <person name="Kim D.-S."/>
            <person name="Ko S.-H."/>
            <person name="Shin Y."/>
            <person name="Lee J.-S."/>
        </authorList>
    </citation>
    <scope>NUCLEOTIDE SEQUENCE</scope>
    <source>
        <strain evidence="7">N237</strain>
    </source>
</reference>
<feature type="transmembrane region" description="Helical" evidence="5">
    <location>
        <begin position="370"/>
        <end position="388"/>
    </location>
</feature>
<keyword evidence="2 5" id="KW-0812">Transmembrane</keyword>
<gene>
    <name evidence="7" type="ORF">M6D93_03605</name>
</gene>
<proteinExistence type="predicted"/>
<dbReference type="InterPro" id="IPR036259">
    <property type="entry name" value="MFS_trans_sf"/>
</dbReference>
<keyword evidence="3 5" id="KW-1133">Transmembrane helix</keyword>
<evidence type="ECO:0000256" key="3">
    <source>
        <dbReference type="ARBA" id="ARBA00022989"/>
    </source>
</evidence>
<feature type="transmembrane region" description="Helical" evidence="5">
    <location>
        <begin position="343"/>
        <end position="363"/>
    </location>
</feature>
<dbReference type="InterPro" id="IPR020846">
    <property type="entry name" value="MFS_dom"/>
</dbReference>
<dbReference type="InterPro" id="IPR052524">
    <property type="entry name" value="MFS_Cyanate_Porter"/>
</dbReference>
<dbReference type="PANTHER" id="PTHR23523:SF2">
    <property type="entry name" value="2-NITROIMIDAZOLE TRANSPORTER"/>
    <property type="match status" value="1"/>
</dbReference>
<feature type="transmembrane region" description="Helical" evidence="5">
    <location>
        <begin position="290"/>
        <end position="312"/>
    </location>
</feature>
<keyword evidence="8" id="KW-1185">Reference proteome</keyword>
<keyword evidence="4 5" id="KW-0472">Membrane</keyword>
<dbReference type="PANTHER" id="PTHR23523">
    <property type="match status" value="1"/>
</dbReference>
<evidence type="ECO:0000313" key="7">
    <source>
        <dbReference type="EMBL" id="UQX89094.1"/>
    </source>
</evidence>
<comment type="subcellular location">
    <subcellularLocation>
        <location evidence="1">Cell membrane</location>
        <topology evidence="1">Multi-pass membrane protein</topology>
    </subcellularLocation>
</comment>
<dbReference type="EMBL" id="CP097332">
    <property type="protein sequence ID" value="UQX89094.1"/>
    <property type="molecule type" value="Genomic_DNA"/>
</dbReference>
<feature type="transmembrane region" description="Helical" evidence="5">
    <location>
        <begin position="408"/>
        <end position="429"/>
    </location>
</feature>
<sequence>MVRATNRNAAPGAGSAVSAVSAGPVPAGRVSAGPVSAGRVSVGPVPAGPNHQRLLLIAAFVLTGFTMRSAVSSVGSLLTGIQDGLSISSGRAGVITTLPVLCFAVLGSWAPRWAHRFGTHRLVVAALAIATLGMASRAIAPGYVPFLLLSVLALAGAAMANVLMPSLVKQHFPDEVGRMTAAYTTALAIGMTAAAGLSVPLANAAGSWRFGLGFWTIFAAAALVPWLPTVRGDRPDRDADAIRIPLPRLARSSTAWALTIMFAFQSMQAYVSIGWFAAFFKHEGLSPAHAGWLVAFYAALSIPISVIIPAWAVRDARSAVLGMVTCSAVAYIGLWLAPLGGSWLWMCLAGIGSGMFPLTLTFIGLRSRAVPVTAALSAFVQTVGYVVAGTGPLLVGFLLDRFHQNWDYVFVILLAALIVSGVGGLAAAAGRPVDSQLPR</sequence>
<evidence type="ECO:0000313" key="8">
    <source>
        <dbReference type="Proteomes" id="UP001056336"/>
    </source>
</evidence>
<feature type="transmembrane region" description="Helical" evidence="5">
    <location>
        <begin position="54"/>
        <end position="71"/>
    </location>
</feature>
<feature type="transmembrane region" description="Helical" evidence="5">
    <location>
        <begin position="146"/>
        <end position="168"/>
    </location>
</feature>
<dbReference type="RefSeq" id="WP_249772990.1">
    <property type="nucleotide sequence ID" value="NZ_CP097332.1"/>
</dbReference>
<dbReference type="Pfam" id="PF07690">
    <property type="entry name" value="MFS_1"/>
    <property type="match status" value="1"/>
</dbReference>
<dbReference type="InterPro" id="IPR011701">
    <property type="entry name" value="MFS"/>
</dbReference>
<reference evidence="7" key="1">
    <citation type="journal article" date="2018" name="Int. J. Syst. Evol. Microbiol.">
        <title>Jatrophihabitans telluris sp. nov., isolated from sediment soil of lava forest wetlands and the emended description of the genus Jatrophihabitans.</title>
        <authorList>
            <person name="Lee K.C."/>
            <person name="Suh M.K."/>
            <person name="Eom M.K."/>
            <person name="Kim K.K."/>
            <person name="Kim J.S."/>
            <person name="Kim D.S."/>
            <person name="Ko S.H."/>
            <person name="Shin Y.K."/>
            <person name="Lee J.S."/>
        </authorList>
    </citation>
    <scope>NUCLEOTIDE SEQUENCE</scope>
    <source>
        <strain evidence="7">N237</strain>
    </source>
</reference>
<evidence type="ECO:0000256" key="1">
    <source>
        <dbReference type="ARBA" id="ARBA00004651"/>
    </source>
</evidence>
<feature type="transmembrane region" description="Helical" evidence="5">
    <location>
        <begin position="122"/>
        <end position="140"/>
    </location>
</feature>
<accession>A0ABY4R235</accession>
<feature type="transmembrane region" description="Helical" evidence="5">
    <location>
        <begin position="180"/>
        <end position="202"/>
    </location>
</feature>
<evidence type="ECO:0000256" key="4">
    <source>
        <dbReference type="ARBA" id="ARBA00023136"/>
    </source>
</evidence>
<protein>
    <submittedName>
        <fullName evidence="7">MFS transporter</fullName>
    </submittedName>
</protein>